<name>A0A9Q1HLX9_HOLLE</name>
<protein>
    <submittedName>
        <fullName evidence="2">Uncharacterized protein</fullName>
    </submittedName>
</protein>
<feature type="region of interest" description="Disordered" evidence="1">
    <location>
        <begin position="69"/>
        <end position="91"/>
    </location>
</feature>
<reference evidence="2" key="1">
    <citation type="submission" date="2021-10" db="EMBL/GenBank/DDBJ databases">
        <title>Tropical sea cucumber genome reveals ecological adaptation and Cuvierian tubules defense mechanism.</title>
        <authorList>
            <person name="Chen T."/>
        </authorList>
    </citation>
    <scope>NUCLEOTIDE SEQUENCE</scope>
    <source>
        <strain evidence="2">Nanhai2018</strain>
        <tissue evidence="2">Muscle</tissue>
    </source>
</reference>
<gene>
    <name evidence="2" type="ORF">HOLleu_03656</name>
</gene>
<evidence type="ECO:0000313" key="2">
    <source>
        <dbReference type="EMBL" id="KAJ8050446.1"/>
    </source>
</evidence>
<evidence type="ECO:0000256" key="1">
    <source>
        <dbReference type="SAM" id="MobiDB-lite"/>
    </source>
</evidence>
<feature type="compositionally biased region" description="Basic and acidic residues" evidence="1">
    <location>
        <begin position="69"/>
        <end position="85"/>
    </location>
</feature>
<keyword evidence="3" id="KW-1185">Reference proteome</keyword>
<proteinExistence type="predicted"/>
<comment type="caution">
    <text evidence="2">The sequence shown here is derived from an EMBL/GenBank/DDBJ whole genome shotgun (WGS) entry which is preliminary data.</text>
</comment>
<accession>A0A9Q1HLX9</accession>
<dbReference type="Proteomes" id="UP001152320">
    <property type="component" value="Chromosome 1"/>
</dbReference>
<organism evidence="2 3">
    <name type="scientific">Holothuria leucospilota</name>
    <name type="common">Black long sea cucumber</name>
    <name type="synonym">Mertensiothuria leucospilota</name>
    <dbReference type="NCBI Taxonomy" id="206669"/>
    <lineage>
        <taxon>Eukaryota</taxon>
        <taxon>Metazoa</taxon>
        <taxon>Echinodermata</taxon>
        <taxon>Eleutherozoa</taxon>
        <taxon>Echinozoa</taxon>
        <taxon>Holothuroidea</taxon>
        <taxon>Aspidochirotacea</taxon>
        <taxon>Aspidochirotida</taxon>
        <taxon>Holothuriidae</taxon>
        <taxon>Holothuria</taxon>
    </lineage>
</organism>
<sequence length="91" mass="10292">MDWSIVVVSIRQEDDTMDDKQAQILHADDTIVKQASIRYKDDSIDDKQAPIRPADDAIDRQASILHPDNTIDHKQAGKTLPDKTKMTNYDG</sequence>
<dbReference type="AlphaFoldDB" id="A0A9Q1HLX9"/>
<dbReference type="EMBL" id="JAIZAY010000001">
    <property type="protein sequence ID" value="KAJ8050446.1"/>
    <property type="molecule type" value="Genomic_DNA"/>
</dbReference>
<evidence type="ECO:0000313" key="3">
    <source>
        <dbReference type="Proteomes" id="UP001152320"/>
    </source>
</evidence>